<name>A0ABN6DVQ7_9BACT</name>
<dbReference type="EMBL" id="AP024355">
    <property type="protein sequence ID" value="BCR04208.1"/>
    <property type="molecule type" value="Genomic_DNA"/>
</dbReference>
<dbReference type="RefSeq" id="WP_221251620.1">
    <property type="nucleotide sequence ID" value="NZ_AP024355.1"/>
</dbReference>
<reference evidence="1 2" key="1">
    <citation type="journal article" date="2016" name="C (Basel)">
        <title>Selective Growth of and Electricity Production by Marine Exoelectrogenic Bacteria in Self-Aggregated Hydrogel of Microbially Reduced Graphene Oxide.</title>
        <authorList>
            <person name="Yoshida N."/>
            <person name="Goto Y."/>
            <person name="Miyata Y."/>
        </authorList>
    </citation>
    <scope>NUCLEOTIDE SEQUENCE [LARGE SCALE GENOMIC DNA]</scope>
    <source>
        <strain evidence="1 2">NIT-T3</strain>
    </source>
</reference>
<evidence type="ECO:0000313" key="1">
    <source>
        <dbReference type="EMBL" id="BCR04208.1"/>
    </source>
</evidence>
<proteinExistence type="predicted"/>
<evidence type="ECO:0008006" key="3">
    <source>
        <dbReference type="Google" id="ProtNLM"/>
    </source>
</evidence>
<evidence type="ECO:0000313" key="2">
    <source>
        <dbReference type="Proteomes" id="UP001319827"/>
    </source>
</evidence>
<sequence length="513" mass="56762">MHIAPVAIGLALALAACQSGKYLVADANNSSCYLAYDLAADSRLKISSPELNRQFVLHKQLAADPTLKLAQNPETEPFSAPRDLKFTYANPRRGDNTEFKLHFDEESWQLDRALLDSEFLARTWLLETDLRMERSLEEQSPFTLAVNAELTTLLWPAAESLLLLGDKDRPPTLQTPPRFSARQLSRATGSPAGEIVAVLENVGIPAGADEVLDRQLWLQAGVRLGLRMLPAKPRYHGFQKLTLGRTGDEIQRMNYSLGTFLPARLGELTATYRLLHRPAQQPGEWEPEVRPGFYEQALALAYTGHFEGLLRTLGNTLTAYKYTGLDAQPQHAGDGGEFYEKVENRLRLSFGGDPGELLQKLSLVREYRLDLDLVGQRMLAYSEGFTPGADDLAPAWESQLRLKTDLGTWFGRYRQGGAAKRAAFGLEKRGQGASLFKLYCKDIADSAEGINETIVGGGIDVPLDEDFLGFLSLAYWKVSEKDLFSFAPLLAFTSPRQGSHAPTLRTSSPGISQ</sequence>
<reference evidence="1 2" key="2">
    <citation type="journal article" date="2021" name="Int. J. Syst. Evol. Microbiol.">
        <title>Isolation and Polyphasic Characterization of Desulfuromonas versatilis sp. Nov., an Electrogenic Bacteria Capable of Versatile Metabolism Isolated from a Graphene Oxide-Reducing Enrichment Culture.</title>
        <authorList>
            <person name="Xie L."/>
            <person name="Yoshida N."/>
            <person name="Ishii S."/>
            <person name="Meng L."/>
        </authorList>
    </citation>
    <scope>NUCLEOTIDE SEQUENCE [LARGE SCALE GENOMIC DNA]</scope>
    <source>
        <strain evidence="1 2">NIT-T3</strain>
    </source>
</reference>
<gene>
    <name evidence="1" type="ORF">DESUT3_12770</name>
</gene>
<dbReference type="Proteomes" id="UP001319827">
    <property type="component" value="Chromosome"/>
</dbReference>
<organism evidence="1 2">
    <name type="scientific">Desulfuromonas versatilis</name>
    <dbReference type="NCBI Taxonomy" id="2802975"/>
    <lineage>
        <taxon>Bacteria</taxon>
        <taxon>Pseudomonadati</taxon>
        <taxon>Thermodesulfobacteriota</taxon>
        <taxon>Desulfuromonadia</taxon>
        <taxon>Desulfuromonadales</taxon>
        <taxon>Desulfuromonadaceae</taxon>
        <taxon>Desulfuromonas</taxon>
    </lineage>
</organism>
<protein>
    <recommendedName>
        <fullName evidence="3">Lipoprotein</fullName>
    </recommendedName>
</protein>
<keyword evidence="2" id="KW-1185">Reference proteome</keyword>
<accession>A0ABN6DVQ7</accession>